<dbReference type="InterPro" id="IPR006091">
    <property type="entry name" value="Acyl-CoA_Oxase/DH_mid-dom"/>
</dbReference>
<dbReference type="InterPro" id="IPR037069">
    <property type="entry name" value="AcylCoA_DH/ox_N_sf"/>
</dbReference>
<dbReference type="GO" id="GO:0006552">
    <property type="term" value="P:L-leucine catabolic process"/>
    <property type="evidence" value="ECO:0007669"/>
    <property type="project" value="TreeGrafter"/>
</dbReference>
<evidence type="ECO:0000256" key="4">
    <source>
        <dbReference type="ARBA" id="ARBA00022741"/>
    </source>
</evidence>
<evidence type="ECO:0000259" key="14">
    <source>
        <dbReference type="Pfam" id="PF02770"/>
    </source>
</evidence>
<comment type="pathway">
    <text evidence="7">Sulfur metabolism; dibenzothiophene degradation.</text>
</comment>
<dbReference type="SUPFAM" id="SSF47203">
    <property type="entry name" value="Acyl-CoA dehydrogenase C-terminal domain-like"/>
    <property type="match status" value="1"/>
</dbReference>
<dbReference type="EMBL" id="CP080997">
    <property type="protein sequence ID" value="QZA06263.1"/>
    <property type="molecule type" value="Genomic_DNA"/>
</dbReference>
<dbReference type="Pfam" id="PF02770">
    <property type="entry name" value="Acyl-CoA_dh_M"/>
    <property type="match status" value="1"/>
</dbReference>
<keyword evidence="2" id="KW-0285">Flavoprotein</keyword>
<keyword evidence="6" id="KW-0503">Monooxygenase</keyword>
<reference evidence="17" key="1">
    <citation type="submission" date="2021-08" db="EMBL/GenBank/DDBJ databases">
        <title>Whole genome sequencing of non-tuberculosis mycobacteria type-strains.</title>
        <authorList>
            <person name="Igarashi Y."/>
            <person name="Osugi A."/>
            <person name="Mitarai S."/>
        </authorList>
    </citation>
    <scope>NUCLEOTIDE SEQUENCE</scope>
    <source>
        <strain evidence="17">JCM 30995</strain>
    </source>
</reference>
<dbReference type="PANTHER" id="PTHR43884">
    <property type="entry name" value="ACYL-COA DEHYDROGENASE"/>
    <property type="match status" value="1"/>
</dbReference>
<dbReference type="Gene3D" id="1.20.140.10">
    <property type="entry name" value="Butyryl-CoA Dehydrogenase, subunit A, domain 3"/>
    <property type="match status" value="1"/>
</dbReference>
<sequence>MTAGRVRRLGSHAEAVAAAEAFAAAVRPGAAERDRAGGVPRGELADFDRSGLPAITVPVADGGAGLGPVTLAEVIRTIAAADPALAQIPQGHFLAIDILRRLGTPEQRSRILPAVTEGGRIAPVLAERGGTHALDLKTRLVADGPGWRLAGVKYYSTGAITARWLAASALDPDDKLVLALIERDSPGIAIGEDWSAMGQRATVSGTTTFDGVHVESGFVVPYWTAFTEPQLLGARTQLVHAAIEAGIAEGALADAAEFVRTRSRPFFEAYRSDQAPTAAEDPHIRLRFGRLATRTRAAVQLLRWAAEVLEELGLIPAGPDTAAQGSIAVAQAKAFASEVAVEVASELFALTGTSGTDLKYGLDRHWRNARTHSVHDPVDWKYHHIGAWELTAVRPPSHGQI</sequence>
<dbReference type="EC" id="1.14.14.21" evidence="9"/>
<dbReference type="GO" id="GO:0008470">
    <property type="term" value="F:3-methylbutanoyl-CoA dehydrogenase activity"/>
    <property type="evidence" value="ECO:0007669"/>
    <property type="project" value="TreeGrafter"/>
</dbReference>
<dbReference type="Pfam" id="PF08028">
    <property type="entry name" value="Acyl-CoA_dh_2"/>
    <property type="match status" value="1"/>
</dbReference>
<evidence type="ECO:0000256" key="7">
    <source>
        <dbReference type="ARBA" id="ARBA00034307"/>
    </source>
</evidence>
<organism evidence="17 18">
    <name type="scientific">Mycolicibacter heraklionensis</name>
    <dbReference type="NCBI Taxonomy" id="512402"/>
    <lineage>
        <taxon>Bacteria</taxon>
        <taxon>Bacillati</taxon>
        <taxon>Actinomycetota</taxon>
        <taxon>Actinomycetes</taxon>
        <taxon>Mycobacteriales</taxon>
        <taxon>Mycobacteriaceae</taxon>
        <taxon>Mycolicibacter</taxon>
    </lineage>
</organism>
<dbReference type="PANTHER" id="PTHR43884:SF12">
    <property type="entry name" value="ISOVALERYL-COA DEHYDROGENASE, MITOCHONDRIAL-RELATED"/>
    <property type="match status" value="1"/>
</dbReference>
<evidence type="ECO:0000256" key="1">
    <source>
        <dbReference type="ARBA" id="ARBA00004496"/>
    </source>
</evidence>
<comment type="similarity">
    <text evidence="8">Belongs to the DszC flavin monooxygenase family.</text>
</comment>
<accession>A0A9X7WDJ5</accession>
<evidence type="ECO:0000256" key="3">
    <source>
        <dbReference type="ARBA" id="ARBA00022643"/>
    </source>
</evidence>
<evidence type="ECO:0000256" key="8">
    <source>
        <dbReference type="ARBA" id="ARBA00034317"/>
    </source>
</evidence>
<dbReference type="AlphaFoldDB" id="A0A9X7WDJ5"/>
<evidence type="ECO:0000259" key="15">
    <source>
        <dbReference type="Pfam" id="PF02771"/>
    </source>
</evidence>
<comment type="catalytic activity">
    <reaction evidence="12">
        <text>dibenzothiophene 5-oxide + FMNH2 + O2 = dibenzothiophene 5,5-dioxide + FMN + H2O + H(+)</text>
        <dbReference type="Rhea" id="RHEA:49080"/>
        <dbReference type="ChEBI" id="CHEBI:15377"/>
        <dbReference type="ChEBI" id="CHEBI:15378"/>
        <dbReference type="ChEBI" id="CHEBI:15379"/>
        <dbReference type="ChEBI" id="CHEBI:23683"/>
        <dbReference type="ChEBI" id="CHEBI:57618"/>
        <dbReference type="ChEBI" id="CHEBI:58210"/>
        <dbReference type="ChEBI" id="CHEBI:90356"/>
    </reaction>
</comment>
<dbReference type="Pfam" id="PF02771">
    <property type="entry name" value="Acyl-CoA_dh_N"/>
    <property type="match status" value="1"/>
</dbReference>
<evidence type="ECO:0000313" key="17">
    <source>
        <dbReference type="EMBL" id="QZA06263.1"/>
    </source>
</evidence>
<evidence type="ECO:0000256" key="9">
    <source>
        <dbReference type="ARBA" id="ARBA00034328"/>
    </source>
</evidence>
<dbReference type="InterPro" id="IPR013786">
    <property type="entry name" value="AcylCoA_DH/ox_N"/>
</dbReference>
<name>A0A9X7WDJ5_9MYCO</name>
<comment type="catalytic activity">
    <reaction evidence="13">
        <text>dibenzothiophene + 2 FMNH2 + 2 O2 = dibenzothiophene 5,5-dioxide + 2 FMN + 2 H2O + 2 H(+)</text>
        <dbReference type="Rhea" id="RHEA:49072"/>
        <dbReference type="ChEBI" id="CHEBI:15377"/>
        <dbReference type="ChEBI" id="CHEBI:15378"/>
        <dbReference type="ChEBI" id="CHEBI:15379"/>
        <dbReference type="ChEBI" id="CHEBI:23681"/>
        <dbReference type="ChEBI" id="CHEBI:57618"/>
        <dbReference type="ChEBI" id="CHEBI:58210"/>
        <dbReference type="ChEBI" id="CHEBI:90356"/>
        <dbReference type="EC" id="1.14.14.21"/>
    </reaction>
</comment>
<keyword evidence="4" id="KW-0547">Nucleotide-binding</keyword>
<evidence type="ECO:0000256" key="2">
    <source>
        <dbReference type="ARBA" id="ARBA00022630"/>
    </source>
</evidence>
<evidence type="ECO:0000313" key="18">
    <source>
        <dbReference type="Proteomes" id="UP000825008"/>
    </source>
</evidence>
<evidence type="ECO:0000256" key="6">
    <source>
        <dbReference type="ARBA" id="ARBA00023033"/>
    </source>
</evidence>
<keyword evidence="5" id="KW-0560">Oxidoreductase</keyword>
<feature type="domain" description="Acyl-CoA oxidase/dehydrogenase middle" evidence="14">
    <location>
        <begin position="128"/>
        <end position="212"/>
    </location>
</feature>
<comment type="subcellular location">
    <subcellularLocation>
        <location evidence="1">Cytoplasm</location>
    </subcellularLocation>
</comment>
<dbReference type="Proteomes" id="UP000825008">
    <property type="component" value="Chromosome"/>
</dbReference>
<evidence type="ECO:0000256" key="13">
    <source>
        <dbReference type="ARBA" id="ARBA00049456"/>
    </source>
</evidence>
<dbReference type="PIRSF" id="PIRSF016578">
    <property type="entry name" value="HsaA"/>
    <property type="match status" value="1"/>
</dbReference>
<keyword evidence="3" id="KW-0288">FMN</keyword>
<comment type="catalytic activity">
    <reaction evidence="11">
        <text>dibenzothiophene + FMNH2 + O2 = dibenzothiophene 5-oxide + FMN + H2O + H(+)</text>
        <dbReference type="Rhea" id="RHEA:49076"/>
        <dbReference type="ChEBI" id="CHEBI:15377"/>
        <dbReference type="ChEBI" id="CHEBI:15378"/>
        <dbReference type="ChEBI" id="CHEBI:15379"/>
        <dbReference type="ChEBI" id="CHEBI:23681"/>
        <dbReference type="ChEBI" id="CHEBI:23683"/>
        <dbReference type="ChEBI" id="CHEBI:57618"/>
        <dbReference type="ChEBI" id="CHEBI:58210"/>
    </reaction>
</comment>
<dbReference type="GO" id="GO:0005737">
    <property type="term" value="C:cytoplasm"/>
    <property type="evidence" value="ECO:0007669"/>
    <property type="project" value="UniProtKB-SubCell"/>
</dbReference>
<dbReference type="GO" id="GO:0050660">
    <property type="term" value="F:flavin adenine dinucleotide binding"/>
    <property type="evidence" value="ECO:0007669"/>
    <property type="project" value="InterPro"/>
</dbReference>
<feature type="domain" description="Acyl-CoA dehydrogenase C-terminal" evidence="16">
    <location>
        <begin position="238"/>
        <end position="377"/>
    </location>
</feature>
<proteinExistence type="inferred from homology"/>
<dbReference type="GO" id="GO:0004497">
    <property type="term" value="F:monooxygenase activity"/>
    <property type="evidence" value="ECO:0007669"/>
    <property type="project" value="UniProtKB-KW"/>
</dbReference>
<dbReference type="InterPro" id="IPR046373">
    <property type="entry name" value="Acyl-CoA_Oxase/DH_mid-dom_sf"/>
</dbReference>
<feature type="domain" description="Acyl-CoA dehydrogenase/oxidase N-terminal" evidence="15">
    <location>
        <begin position="16"/>
        <end position="118"/>
    </location>
</feature>
<dbReference type="SUPFAM" id="SSF56645">
    <property type="entry name" value="Acyl-CoA dehydrogenase NM domain-like"/>
    <property type="match status" value="1"/>
</dbReference>
<dbReference type="KEGG" id="mher:K3U94_14585"/>
<evidence type="ECO:0000259" key="16">
    <source>
        <dbReference type="Pfam" id="PF08028"/>
    </source>
</evidence>
<protein>
    <recommendedName>
        <fullName evidence="10">Dibenzothiophene monooxygenase</fullName>
        <ecNumber evidence="9">1.14.14.21</ecNumber>
    </recommendedName>
</protein>
<evidence type="ECO:0000256" key="10">
    <source>
        <dbReference type="ARBA" id="ARBA00034345"/>
    </source>
</evidence>
<evidence type="ECO:0000256" key="5">
    <source>
        <dbReference type="ARBA" id="ARBA00023002"/>
    </source>
</evidence>
<dbReference type="Gene3D" id="1.10.540.10">
    <property type="entry name" value="Acyl-CoA dehydrogenase/oxidase, N-terminal domain"/>
    <property type="match status" value="1"/>
</dbReference>
<dbReference type="InterPro" id="IPR013107">
    <property type="entry name" value="Acyl-CoA_DH_C"/>
</dbReference>
<evidence type="ECO:0000256" key="11">
    <source>
        <dbReference type="ARBA" id="ARBA00047859"/>
    </source>
</evidence>
<gene>
    <name evidence="17" type="ORF">K3U94_14585</name>
</gene>
<dbReference type="Gene3D" id="2.40.110.10">
    <property type="entry name" value="Butyryl-CoA Dehydrogenase, subunit A, domain 2"/>
    <property type="match status" value="1"/>
</dbReference>
<dbReference type="InterPro" id="IPR009100">
    <property type="entry name" value="AcylCoA_DH/oxidase_NM_dom_sf"/>
</dbReference>
<dbReference type="InterPro" id="IPR036250">
    <property type="entry name" value="AcylCo_DH-like_C"/>
</dbReference>
<evidence type="ECO:0000256" key="12">
    <source>
        <dbReference type="ARBA" id="ARBA00048445"/>
    </source>
</evidence>